<evidence type="ECO:0000313" key="7">
    <source>
        <dbReference type="Proteomes" id="UP000595897"/>
    </source>
</evidence>
<accession>A0A7R7EPD5</accession>
<dbReference type="KEGG" id="ahb:bsdtb5_36210"/>
<feature type="repeat" description="TPR" evidence="2">
    <location>
        <begin position="322"/>
        <end position="355"/>
    </location>
</feature>
<dbReference type="EMBL" id="AP024169">
    <property type="protein sequence ID" value="BCN32326.1"/>
    <property type="molecule type" value="Genomic_DNA"/>
</dbReference>
<protein>
    <recommendedName>
        <fullName evidence="5">J domain-containing protein</fullName>
    </recommendedName>
</protein>
<keyword evidence="2" id="KW-0802">TPR repeat</keyword>
<keyword evidence="4" id="KW-0472">Membrane</keyword>
<name>A0A7R7EPD5_9FIRM</name>
<dbReference type="InterPro" id="IPR019734">
    <property type="entry name" value="TPR_rpt"/>
</dbReference>
<dbReference type="InterPro" id="IPR036869">
    <property type="entry name" value="J_dom_sf"/>
</dbReference>
<dbReference type="Gene3D" id="1.10.287.110">
    <property type="entry name" value="DnaJ domain"/>
    <property type="match status" value="1"/>
</dbReference>
<dbReference type="InterPro" id="IPR001623">
    <property type="entry name" value="DnaJ_domain"/>
</dbReference>
<dbReference type="SMART" id="SM00028">
    <property type="entry name" value="TPR"/>
    <property type="match status" value="2"/>
</dbReference>
<proteinExistence type="predicted"/>
<dbReference type="PROSITE" id="PS50076">
    <property type="entry name" value="DNAJ_2"/>
    <property type="match status" value="1"/>
</dbReference>
<evidence type="ECO:0000256" key="4">
    <source>
        <dbReference type="SAM" id="Phobius"/>
    </source>
</evidence>
<feature type="transmembrane region" description="Helical" evidence="4">
    <location>
        <begin position="479"/>
        <end position="497"/>
    </location>
</feature>
<keyword evidence="7" id="KW-1185">Reference proteome</keyword>
<dbReference type="Pfam" id="PF00226">
    <property type="entry name" value="DnaJ"/>
    <property type="match status" value="1"/>
</dbReference>
<organism evidence="6 7">
    <name type="scientific">Anaeromicropila herbilytica</name>
    <dbReference type="NCBI Taxonomy" id="2785025"/>
    <lineage>
        <taxon>Bacteria</taxon>
        <taxon>Bacillati</taxon>
        <taxon>Bacillota</taxon>
        <taxon>Clostridia</taxon>
        <taxon>Lachnospirales</taxon>
        <taxon>Lachnospiraceae</taxon>
        <taxon>Anaeromicropila</taxon>
    </lineage>
</organism>
<keyword evidence="4" id="KW-0812">Transmembrane</keyword>
<feature type="domain" description="J" evidence="5">
    <location>
        <begin position="2"/>
        <end position="63"/>
    </location>
</feature>
<keyword evidence="1" id="KW-0235">DNA replication</keyword>
<sequence>MNIWDILEIEQTADRAIIKKAYARKLKIYHPEDDPEGFQKLREAYDRALKYAKINAQRIESYVEDNKLHNKNYFENEIQNEDKSNVEKCRITIVNRLEYSLDEDEYDEDEFDEDEYDEDEYDEDEYDEDGFDEDEYDEDEYDELEYDEDELIRHRLNFILDYPHEQPVEEQTDEQKVNYFIRKLRNLYQDTLRRFDEKNWEELLQDDILEDLNCKLILQDLILTFLKEHPSLPRNIWRKLAEIFYWKEEERFLAKKGLSRYIFKQLSNDPLPRYTYFEGNTDSDCIEYLEYRDKIVISLLTYHYYKANEYIELAQKMNKKDPDLLCLIGAYYLKTKQNKKVKAVFLEAIKLNPYDWETYLYQAQIMYENKGYQEAVFICNQIDDALMKYEVRTLKGKCYAKMTSWRKAIDILKQNMEINPCDEEIKKFLIDTAHDIKIYLKSHPHKFKYRKMIKEIYCITNQTEKLKEVKLDKEDKKKIIDRLFVICSILYFIRLLFVDPIRAAFFFSLFMLLLVIRVIQSIITYQFRKNKS</sequence>
<feature type="transmembrane region" description="Helical" evidence="4">
    <location>
        <begin position="503"/>
        <end position="525"/>
    </location>
</feature>
<dbReference type="RefSeq" id="WP_271713379.1">
    <property type="nucleotide sequence ID" value="NZ_AP024169.1"/>
</dbReference>
<dbReference type="SUPFAM" id="SSF46565">
    <property type="entry name" value="Chaperone J-domain"/>
    <property type="match status" value="1"/>
</dbReference>
<feature type="region of interest" description="Disordered" evidence="3">
    <location>
        <begin position="104"/>
        <end position="138"/>
    </location>
</feature>
<evidence type="ECO:0000256" key="3">
    <source>
        <dbReference type="SAM" id="MobiDB-lite"/>
    </source>
</evidence>
<dbReference type="InterPro" id="IPR011990">
    <property type="entry name" value="TPR-like_helical_dom_sf"/>
</dbReference>
<dbReference type="AlphaFoldDB" id="A0A7R7EPD5"/>
<keyword evidence="4" id="KW-1133">Transmembrane helix</keyword>
<reference evidence="6 7" key="1">
    <citation type="submission" date="2020-11" db="EMBL/GenBank/DDBJ databases">
        <title>Draft genome sequencing of a Lachnospiraceae strain isolated from anoxic soil subjected to BSD treatment.</title>
        <authorList>
            <person name="Uek A."/>
            <person name="Tonouchi A."/>
        </authorList>
    </citation>
    <scope>NUCLEOTIDE SEQUENCE [LARGE SCALE GENOMIC DNA]</scope>
    <source>
        <strain evidence="6 7">TB5</strain>
    </source>
</reference>
<dbReference type="SUPFAM" id="SSF48452">
    <property type="entry name" value="TPR-like"/>
    <property type="match status" value="1"/>
</dbReference>
<dbReference type="CDD" id="cd06257">
    <property type="entry name" value="DnaJ"/>
    <property type="match status" value="1"/>
</dbReference>
<dbReference type="SMART" id="SM00271">
    <property type="entry name" value="DnaJ"/>
    <property type="match status" value="1"/>
</dbReference>
<dbReference type="Gene3D" id="1.25.40.10">
    <property type="entry name" value="Tetratricopeptide repeat domain"/>
    <property type="match status" value="1"/>
</dbReference>
<dbReference type="PROSITE" id="PS50005">
    <property type="entry name" value="TPR"/>
    <property type="match status" value="1"/>
</dbReference>
<dbReference type="GO" id="GO:0006260">
    <property type="term" value="P:DNA replication"/>
    <property type="evidence" value="ECO:0007669"/>
    <property type="project" value="UniProtKB-KW"/>
</dbReference>
<dbReference type="Proteomes" id="UP000595897">
    <property type="component" value="Chromosome"/>
</dbReference>
<evidence type="ECO:0000259" key="5">
    <source>
        <dbReference type="PROSITE" id="PS50076"/>
    </source>
</evidence>
<evidence type="ECO:0000256" key="1">
    <source>
        <dbReference type="ARBA" id="ARBA00022705"/>
    </source>
</evidence>
<evidence type="ECO:0000256" key="2">
    <source>
        <dbReference type="PROSITE-ProRule" id="PRU00339"/>
    </source>
</evidence>
<gene>
    <name evidence="6" type="ORF">bsdtb5_36210</name>
</gene>
<evidence type="ECO:0000313" key="6">
    <source>
        <dbReference type="EMBL" id="BCN32326.1"/>
    </source>
</evidence>